<evidence type="ECO:0000259" key="3">
    <source>
        <dbReference type="SMART" id="SM00854"/>
    </source>
</evidence>
<dbReference type="Proteomes" id="UP000264062">
    <property type="component" value="Unassembled WGS sequence"/>
</dbReference>
<dbReference type="InterPro" id="IPR052169">
    <property type="entry name" value="CW_Biosynth-Accessory"/>
</dbReference>
<sequence>MKNTRQLAFKGIATVMVIYGILISSIHIMAGENKDKIIKITAVGDIVMGNTFPENNLPQKNGAELFMPAESLLKKGDIVVGNLECSLCDSGTLMKKIVEGKTYGFKTPEKYGINLKKAGFNVMNIANNHIRDFGEGGVKSTKRILDSLNIKYTGYSGQVAFFSVDSCKIAVIGFSSYYGMNNLLEKEKSADLIKTAKDSNDIVIVTFHGGSEGQNAMHIKNETEYMYGELRGNIYEFCHDAIDAGADAVIGHGPHVPRGIELYKDRIIAYSLGNFLTYAGINTNGQNGYSPLLYLELDFEGRFLFGKIYSFKQVRGKGIESDTLNSAALLIKKLSFEDFKSNSIEIDSTGNIARTNQKLK</sequence>
<dbReference type="Pfam" id="PF09587">
    <property type="entry name" value="PGA_cap"/>
    <property type="match status" value="1"/>
</dbReference>
<dbReference type="InterPro" id="IPR019079">
    <property type="entry name" value="Capsule_synth_CapA"/>
</dbReference>
<dbReference type="InterPro" id="IPR029052">
    <property type="entry name" value="Metallo-depent_PP-like"/>
</dbReference>
<dbReference type="SUPFAM" id="SSF56300">
    <property type="entry name" value="Metallo-dependent phosphatases"/>
    <property type="match status" value="1"/>
</dbReference>
<dbReference type="CDD" id="cd07381">
    <property type="entry name" value="MPP_CapA"/>
    <property type="match status" value="1"/>
</dbReference>
<organism evidence="4 5">
    <name type="scientific">candidate division WOR-3 bacterium</name>
    <dbReference type="NCBI Taxonomy" id="2052148"/>
    <lineage>
        <taxon>Bacteria</taxon>
        <taxon>Bacteria division WOR-3</taxon>
    </lineage>
</organism>
<name>A0A350HBS8_UNCW3</name>
<keyword evidence="2" id="KW-0812">Transmembrane</keyword>
<reference evidence="4 5" key="1">
    <citation type="journal article" date="2018" name="Nat. Biotechnol.">
        <title>A standardized bacterial taxonomy based on genome phylogeny substantially revises the tree of life.</title>
        <authorList>
            <person name="Parks D.H."/>
            <person name="Chuvochina M."/>
            <person name="Waite D.W."/>
            <person name="Rinke C."/>
            <person name="Skarshewski A."/>
            <person name="Chaumeil P.A."/>
            <person name="Hugenholtz P."/>
        </authorList>
    </citation>
    <scope>NUCLEOTIDE SEQUENCE [LARGE SCALE GENOMIC DNA]</scope>
    <source>
        <strain evidence="4">UBA9956</strain>
    </source>
</reference>
<evidence type="ECO:0000313" key="4">
    <source>
        <dbReference type="EMBL" id="HAV92994.1"/>
    </source>
</evidence>
<comment type="similarity">
    <text evidence="1">Belongs to the CapA family.</text>
</comment>
<keyword evidence="2" id="KW-0472">Membrane</keyword>
<dbReference type="PANTHER" id="PTHR33393">
    <property type="entry name" value="POLYGLUTAMINE SYNTHESIS ACCESSORY PROTEIN RV0574C-RELATED"/>
    <property type="match status" value="1"/>
</dbReference>
<dbReference type="SMART" id="SM00854">
    <property type="entry name" value="PGA_cap"/>
    <property type="match status" value="1"/>
</dbReference>
<feature type="transmembrane region" description="Helical" evidence="2">
    <location>
        <begin position="7"/>
        <end position="30"/>
    </location>
</feature>
<keyword evidence="2" id="KW-1133">Transmembrane helix</keyword>
<evidence type="ECO:0000256" key="2">
    <source>
        <dbReference type="SAM" id="Phobius"/>
    </source>
</evidence>
<dbReference type="Gene3D" id="3.60.21.10">
    <property type="match status" value="1"/>
</dbReference>
<gene>
    <name evidence="4" type="ORF">DCW38_07450</name>
</gene>
<dbReference type="EMBL" id="DMZY01000219">
    <property type="protein sequence ID" value="HAV92994.1"/>
    <property type="molecule type" value="Genomic_DNA"/>
</dbReference>
<dbReference type="PANTHER" id="PTHR33393:SF11">
    <property type="entry name" value="POLYGLUTAMINE SYNTHESIS ACCESSORY PROTEIN RV0574C-RELATED"/>
    <property type="match status" value="1"/>
</dbReference>
<comment type="caution">
    <text evidence="4">The sequence shown here is derived from an EMBL/GenBank/DDBJ whole genome shotgun (WGS) entry which is preliminary data.</text>
</comment>
<evidence type="ECO:0000313" key="5">
    <source>
        <dbReference type="Proteomes" id="UP000264062"/>
    </source>
</evidence>
<accession>A0A350HBS8</accession>
<feature type="domain" description="Capsule synthesis protein CapA" evidence="3">
    <location>
        <begin position="39"/>
        <end position="279"/>
    </location>
</feature>
<protein>
    <recommendedName>
        <fullName evidence="3">Capsule synthesis protein CapA domain-containing protein</fullName>
    </recommendedName>
</protein>
<evidence type="ECO:0000256" key="1">
    <source>
        <dbReference type="ARBA" id="ARBA00005662"/>
    </source>
</evidence>
<proteinExistence type="inferred from homology"/>
<dbReference type="AlphaFoldDB" id="A0A350HBS8"/>